<dbReference type="SUPFAM" id="SSF53822">
    <property type="entry name" value="Periplasmic binding protein-like I"/>
    <property type="match status" value="1"/>
</dbReference>
<dbReference type="Gene3D" id="6.10.250.780">
    <property type="match status" value="1"/>
</dbReference>
<keyword evidence="7" id="KW-0342">GTP-binding</keyword>
<dbReference type="InterPro" id="IPR011645">
    <property type="entry name" value="HNOB_dom_associated"/>
</dbReference>
<sequence length="346" mass="39610">MFELLQVDVYAGFLHDAVLLYALALNSTLAAGGNITDGRTVARHMMNRSFVGVTGEVFIDENGDRTVAFQLRNHQNRSLDVLNNDSLKLDWMFQISFASDIARGMLYLHKSPISVHGNLKSSNCVIDSRWVCKISDFGLRKFKDGQAPDMELGFDFLYNQLLWCAPENLTDPERPGKSQPGDVFSYGIILQEILLRGLPYCTEQFMEAKAIVSRVRQGEVPPFRPNVYAETSNPSNIAYIHLMQECWEESPALRPNFFSILRRLKKINKGRDVNIMDNMIAMMERYTDHLEDLVRERTHQLEEEKLRTDALLYRMLPRTVAEQLKQGQPITAESFDSVTIFFSDIV</sequence>
<proteinExistence type="predicted"/>
<dbReference type="OMA" id="MIAMMER"/>
<evidence type="ECO:0000256" key="8">
    <source>
        <dbReference type="ARBA" id="ARBA00023136"/>
    </source>
</evidence>
<evidence type="ECO:0000256" key="2">
    <source>
        <dbReference type="ARBA" id="ARBA00012202"/>
    </source>
</evidence>
<dbReference type="Pfam" id="PF01094">
    <property type="entry name" value="ANF_receptor"/>
    <property type="match status" value="1"/>
</dbReference>
<dbReference type="HOGENOM" id="CLU_803108_0_0_1"/>
<dbReference type="Pfam" id="PF07701">
    <property type="entry name" value="HNOBA"/>
    <property type="match status" value="1"/>
</dbReference>
<dbReference type="InterPro" id="IPR011009">
    <property type="entry name" value="Kinase-like_dom_sf"/>
</dbReference>
<dbReference type="PhylomeDB" id="A7RU15"/>
<dbReference type="GO" id="GO:0004383">
    <property type="term" value="F:guanylate cyclase activity"/>
    <property type="evidence" value="ECO:0000318"/>
    <property type="project" value="GO_Central"/>
</dbReference>
<evidence type="ECO:0000256" key="3">
    <source>
        <dbReference type="ARBA" id="ARBA00022692"/>
    </source>
</evidence>
<name>A7RU15_NEMVE</name>
<feature type="domain" description="Protein kinase" evidence="13">
    <location>
        <begin position="1"/>
        <end position="267"/>
    </location>
</feature>
<keyword evidence="4" id="KW-0732">Signal</keyword>
<evidence type="ECO:0000256" key="6">
    <source>
        <dbReference type="ARBA" id="ARBA00022989"/>
    </source>
</evidence>
<evidence type="ECO:0000256" key="10">
    <source>
        <dbReference type="ARBA" id="ARBA00023180"/>
    </source>
</evidence>
<dbReference type="GO" id="GO:0005886">
    <property type="term" value="C:plasma membrane"/>
    <property type="evidence" value="ECO:0000318"/>
    <property type="project" value="GO_Central"/>
</dbReference>
<dbReference type="EC" id="4.6.1.2" evidence="2"/>
<dbReference type="InterPro" id="IPR028082">
    <property type="entry name" value="Peripla_BP_I"/>
</dbReference>
<evidence type="ECO:0000256" key="4">
    <source>
        <dbReference type="ARBA" id="ARBA00022729"/>
    </source>
</evidence>
<dbReference type="GO" id="GO:0005525">
    <property type="term" value="F:GTP binding"/>
    <property type="evidence" value="ECO:0007669"/>
    <property type="project" value="UniProtKB-KW"/>
</dbReference>
<reference evidence="14 15" key="1">
    <citation type="journal article" date="2007" name="Science">
        <title>Sea anemone genome reveals ancestral eumetazoan gene repertoire and genomic organization.</title>
        <authorList>
            <person name="Putnam N.H."/>
            <person name="Srivastava M."/>
            <person name="Hellsten U."/>
            <person name="Dirks B."/>
            <person name="Chapman J."/>
            <person name="Salamov A."/>
            <person name="Terry A."/>
            <person name="Shapiro H."/>
            <person name="Lindquist E."/>
            <person name="Kapitonov V.V."/>
            <person name="Jurka J."/>
            <person name="Genikhovich G."/>
            <person name="Grigoriev I.V."/>
            <person name="Lucas S.M."/>
            <person name="Steele R.E."/>
            <person name="Finnerty J.R."/>
            <person name="Technau U."/>
            <person name="Martindale M.Q."/>
            <person name="Rokhsar D.S."/>
        </authorList>
    </citation>
    <scope>NUCLEOTIDE SEQUENCE [LARGE SCALE GENOMIC DNA]</scope>
    <source>
        <strain evidence="15">CH2 X CH6</strain>
    </source>
</reference>
<dbReference type="GO" id="GO:0001653">
    <property type="term" value="F:peptide receptor activity"/>
    <property type="evidence" value="ECO:0000318"/>
    <property type="project" value="GO_Central"/>
</dbReference>
<dbReference type="Gene3D" id="1.10.510.10">
    <property type="entry name" value="Transferase(Phosphotransferase) domain 1"/>
    <property type="match status" value="1"/>
</dbReference>
<dbReference type="InterPro" id="IPR001245">
    <property type="entry name" value="Ser-Thr/Tyr_kinase_cat_dom"/>
</dbReference>
<dbReference type="InParanoid" id="A7RU15"/>
<evidence type="ECO:0000256" key="12">
    <source>
        <dbReference type="ARBA" id="ARBA00023293"/>
    </source>
</evidence>
<feature type="non-terminal residue" evidence="14">
    <location>
        <position position="1"/>
    </location>
</feature>
<dbReference type="GO" id="GO:0004672">
    <property type="term" value="F:protein kinase activity"/>
    <property type="evidence" value="ECO:0007669"/>
    <property type="project" value="InterPro"/>
</dbReference>
<dbReference type="SUPFAM" id="SSF56112">
    <property type="entry name" value="Protein kinase-like (PK-like)"/>
    <property type="match status" value="1"/>
</dbReference>
<dbReference type="InterPro" id="IPR050401">
    <property type="entry name" value="Cyclic_nucleotide_synthase"/>
</dbReference>
<dbReference type="GO" id="GO:0005524">
    <property type="term" value="F:ATP binding"/>
    <property type="evidence" value="ECO:0007669"/>
    <property type="project" value="InterPro"/>
</dbReference>
<gene>
    <name evidence="14" type="ORF">NEMVEDRAFT_v1g93704</name>
</gene>
<keyword evidence="15" id="KW-1185">Reference proteome</keyword>
<evidence type="ECO:0000256" key="9">
    <source>
        <dbReference type="ARBA" id="ARBA00023170"/>
    </source>
</evidence>
<keyword evidence="12" id="KW-0141">cGMP biosynthesis</keyword>
<dbReference type="PRINTS" id="PR00255">
    <property type="entry name" value="NATPEPTIDER"/>
</dbReference>
<evidence type="ECO:0000256" key="5">
    <source>
        <dbReference type="ARBA" id="ARBA00022741"/>
    </source>
</evidence>
<dbReference type="PROSITE" id="PS50011">
    <property type="entry name" value="PROTEIN_KINASE_DOM"/>
    <property type="match status" value="1"/>
</dbReference>
<accession>A7RU15</accession>
<organism evidence="14 15">
    <name type="scientific">Nematostella vectensis</name>
    <name type="common">Starlet sea anemone</name>
    <dbReference type="NCBI Taxonomy" id="45351"/>
    <lineage>
        <taxon>Eukaryota</taxon>
        <taxon>Metazoa</taxon>
        <taxon>Cnidaria</taxon>
        <taxon>Anthozoa</taxon>
        <taxon>Hexacorallia</taxon>
        <taxon>Actiniaria</taxon>
        <taxon>Edwardsiidae</taxon>
        <taxon>Nematostella</taxon>
    </lineage>
</organism>
<comment type="subcellular location">
    <subcellularLocation>
        <location evidence="1">Membrane</location>
        <topology evidence="1">Single-pass type I membrane protein</topology>
    </subcellularLocation>
</comment>
<dbReference type="Proteomes" id="UP000001593">
    <property type="component" value="Unassembled WGS sequence"/>
</dbReference>
<evidence type="ECO:0000256" key="11">
    <source>
        <dbReference type="ARBA" id="ARBA00023239"/>
    </source>
</evidence>
<dbReference type="PANTHER" id="PTHR11920">
    <property type="entry name" value="GUANYLYL CYCLASE"/>
    <property type="match status" value="1"/>
</dbReference>
<protein>
    <recommendedName>
        <fullName evidence="2">guanylate cyclase</fullName>
        <ecNumber evidence="2">4.6.1.2</ecNumber>
    </recommendedName>
</protein>
<keyword evidence="10" id="KW-0325">Glycoprotein</keyword>
<evidence type="ECO:0000256" key="7">
    <source>
        <dbReference type="ARBA" id="ARBA00023134"/>
    </source>
</evidence>
<dbReference type="PANTHER" id="PTHR11920:SF335">
    <property type="entry name" value="GUANYLATE CYCLASE"/>
    <property type="match status" value="1"/>
</dbReference>
<dbReference type="Pfam" id="PF07714">
    <property type="entry name" value="PK_Tyr_Ser-Thr"/>
    <property type="match status" value="1"/>
</dbReference>
<dbReference type="InterPro" id="IPR000719">
    <property type="entry name" value="Prot_kinase_dom"/>
</dbReference>
<evidence type="ECO:0000259" key="13">
    <source>
        <dbReference type="PROSITE" id="PS50011"/>
    </source>
</evidence>
<keyword evidence="3" id="KW-0812">Transmembrane</keyword>
<keyword evidence="6" id="KW-1133">Transmembrane helix</keyword>
<dbReference type="AlphaFoldDB" id="A7RU15"/>
<keyword evidence="11" id="KW-0456">Lyase</keyword>
<dbReference type="InterPro" id="IPR001828">
    <property type="entry name" value="ANF_lig-bd_rcpt"/>
</dbReference>
<dbReference type="eggNOG" id="KOG1023">
    <property type="taxonomic scope" value="Eukaryota"/>
</dbReference>
<evidence type="ECO:0000313" key="15">
    <source>
        <dbReference type="Proteomes" id="UP000001593"/>
    </source>
</evidence>
<keyword evidence="5" id="KW-0547">Nucleotide-binding</keyword>
<dbReference type="EMBL" id="DS469539">
    <property type="protein sequence ID" value="EDO45003.1"/>
    <property type="molecule type" value="Genomic_DNA"/>
</dbReference>
<dbReference type="GO" id="GO:0006182">
    <property type="term" value="P:cGMP biosynthetic process"/>
    <property type="evidence" value="ECO:0000318"/>
    <property type="project" value="GO_Central"/>
</dbReference>
<keyword evidence="9" id="KW-0675">Receptor</keyword>
<dbReference type="InterPro" id="IPR001170">
    <property type="entry name" value="ANPR/GUC"/>
</dbReference>
<keyword evidence="8" id="KW-0472">Membrane</keyword>
<dbReference type="Gene3D" id="3.40.50.2300">
    <property type="match status" value="1"/>
</dbReference>
<evidence type="ECO:0000256" key="1">
    <source>
        <dbReference type="ARBA" id="ARBA00004479"/>
    </source>
</evidence>
<evidence type="ECO:0000313" key="14">
    <source>
        <dbReference type="EMBL" id="EDO45003.1"/>
    </source>
</evidence>
<dbReference type="GO" id="GO:0007168">
    <property type="term" value="P:receptor guanylyl cyclase signaling pathway"/>
    <property type="evidence" value="ECO:0000318"/>
    <property type="project" value="GO_Central"/>
</dbReference>